<sequence length="111" mass="12899">MSRKIEQVNEMLRKEIAFIIERELELPGVMVTVVKVDCARELDSARVWISVLPDNQTGSALRRLRRQQGSIRYLLAKKVLLRRMPQLIFVFDDTEKKAAEVESMYHDLTPA</sequence>
<dbReference type="EMBL" id="MFFX01000020">
    <property type="protein sequence ID" value="OGF19428.1"/>
    <property type="molecule type" value="Genomic_DNA"/>
</dbReference>
<proteinExistence type="inferred from homology"/>
<dbReference type="GO" id="GO:0005829">
    <property type="term" value="C:cytosol"/>
    <property type="evidence" value="ECO:0007669"/>
    <property type="project" value="TreeGrafter"/>
</dbReference>
<evidence type="ECO:0000313" key="3">
    <source>
        <dbReference type="EMBL" id="OGF19428.1"/>
    </source>
</evidence>
<dbReference type="SUPFAM" id="SSF89919">
    <property type="entry name" value="Ribosome-binding factor A, RbfA"/>
    <property type="match status" value="1"/>
</dbReference>
<dbReference type="InterPro" id="IPR020053">
    <property type="entry name" value="Ribosome-bd_factorA_CS"/>
</dbReference>
<accession>A0A1F5RYF1</accession>
<evidence type="ECO:0000313" key="4">
    <source>
        <dbReference type="Proteomes" id="UP000178682"/>
    </source>
</evidence>
<organism evidence="3 4">
    <name type="scientific">Candidatus Falkowbacteria bacterium RIFCSPLOWO2_12_FULL_45_10</name>
    <dbReference type="NCBI Taxonomy" id="1797990"/>
    <lineage>
        <taxon>Bacteria</taxon>
        <taxon>Candidatus Falkowiibacteriota</taxon>
    </lineage>
</organism>
<keyword evidence="1 2" id="KW-0690">Ribosome biogenesis</keyword>
<dbReference type="InterPro" id="IPR015946">
    <property type="entry name" value="KH_dom-like_a/b"/>
</dbReference>
<dbReference type="GO" id="GO:0043024">
    <property type="term" value="F:ribosomal small subunit binding"/>
    <property type="evidence" value="ECO:0007669"/>
    <property type="project" value="TreeGrafter"/>
</dbReference>
<dbReference type="PROSITE" id="PS01319">
    <property type="entry name" value="RBFA"/>
    <property type="match status" value="1"/>
</dbReference>
<dbReference type="InterPro" id="IPR023799">
    <property type="entry name" value="RbfA_dom_sf"/>
</dbReference>
<comment type="subunit">
    <text evidence="2">Monomer. Binds 30S ribosomal subunits, but not 50S ribosomal subunits or 70S ribosomes.</text>
</comment>
<dbReference type="Pfam" id="PF02033">
    <property type="entry name" value="RBFA"/>
    <property type="match status" value="1"/>
</dbReference>
<comment type="caution">
    <text evidence="3">The sequence shown here is derived from an EMBL/GenBank/DDBJ whole genome shotgun (WGS) entry which is preliminary data.</text>
</comment>
<dbReference type="HAMAP" id="MF_00003">
    <property type="entry name" value="RbfA"/>
    <property type="match status" value="1"/>
</dbReference>
<comment type="similarity">
    <text evidence="2">Belongs to the RbfA family.</text>
</comment>
<reference evidence="3 4" key="1">
    <citation type="journal article" date="2016" name="Nat. Commun.">
        <title>Thousands of microbial genomes shed light on interconnected biogeochemical processes in an aquifer system.</title>
        <authorList>
            <person name="Anantharaman K."/>
            <person name="Brown C.T."/>
            <person name="Hug L.A."/>
            <person name="Sharon I."/>
            <person name="Castelle C.J."/>
            <person name="Probst A.J."/>
            <person name="Thomas B.C."/>
            <person name="Singh A."/>
            <person name="Wilkins M.J."/>
            <person name="Karaoz U."/>
            <person name="Brodie E.L."/>
            <person name="Williams K.H."/>
            <person name="Hubbard S.S."/>
            <person name="Banfield J.F."/>
        </authorList>
    </citation>
    <scope>NUCLEOTIDE SEQUENCE [LARGE SCALE GENOMIC DNA]</scope>
</reference>
<protein>
    <recommendedName>
        <fullName evidence="2">Ribosome-binding factor A</fullName>
    </recommendedName>
</protein>
<dbReference type="InterPro" id="IPR000238">
    <property type="entry name" value="RbfA"/>
</dbReference>
<dbReference type="PANTHER" id="PTHR33515">
    <property type="entry name" value="RIBOSOME-BINDING FACTOR A, CHLOROPLASTIC-RELATED"/>
    <property type="match status" value="1"/>
</dbReference>
<dbReference type="GO" id="GO:0030490">
    <property type="term" value="P:maturation of SSU-rRNA"/>
    <property type="evidence" value="ECO:0007669"/>
    <property type="project" value="UniProtKB-UniRule"/>
</dbReference>
<comment type="subcellular location">
    <subcellularLocation>
        <location evidence="2">Cytoplasm</location>
    </subcellularLocation>
</comment>
<keyword evidence="2" id="KW-0963">Cytoplasm</keyword>
<dbReference type="Proteomes" id="UP000178682">
    <property type="component" value="Unassembled WGS sequence"/>
</dbReference>
<dbReference type="NCBIfam" id="TIGR00082">
    <property type="entry name" value="rbfA"/>
    <property type="match status" value="1"/>
</dbReference>
<gene>
    <name evidence="2" type="primary">rbfA</name>
    <name evidence="3" type="ORF">A3G56_00450</name>
</gene>
<dbReference type="AlphaFoldDB" id="A0A1F5RYF1"/>
<dbReference type="PANTHER" id="PTHR33515:SF1">
    <property type="entry name" value="RIBOSOME-BINDING FACTOR A, CHLOROPLASTIC-RELATED"/>
    <property type="match status" value="1"/>
</dbReference>
<evidence type="ECO:0000256" key="1">
    <source>
        <dbReference type="ARBA" id="ARBA00022517"/>
    </source>
</evidence>
<comment type="function">
    <text evidence="2">One of several proteins that assist in the late maturation steps of the functional core of the 30S ribosomal subunit. Associates with free 30S ribosomal subunits (but not with 30S subunits that are part of 70S ribosomes or polysomes). Required for efficient processing of 16S rRNA. May interact with the 5'-terminal helix region of 16S rRNA.</text>
</comment>
<name>A0A1F5RYF1_9BACT</name>
<dbReference type="Gene3D" id="3.30.300.20">
    <property type="match status" value="1"/>
</dbReference>
<evidence type="ECO:0000256" key="2">
    <source>
        <dbReference type="HAMAP-Rule" id="MF_00003"/>
    </source>
</evidence>